<protein>
    <submittedName>
        <fullName evidence="1">RINT-1/TIP-1 domain-containing protein</fullName>
    </submittedName>
</protein>
<sequence length="403" mass="47013">MSDHIEFIQKYLSPIFKDEGFQGNISNLFFNKILSLLRSKITHDLPKVMNHPEVYSHYVRELIQFDNKMLESFAFEDLFISDLILKSEEKFEKWIKVELDFALGRLDTLASSPDSWKIRFQQSIENDKIPVIADLFVNLLKAITEYYRDILFINVKKDIACRLQKPIIFSFIEKLNIQMDKSMNDKLKNFCMVCNSARFVFDEIESWKDDLLFLSIDENDFIFNDCLSLLNSTLNQVALAIVDLQLESYKSFIRPFYRKRRLSFNEIDSQQSIADILLEIQKFLDSVGQFVEFADFKSISRSLVSGIENDIIEFAINPFHLNFEEAAALNKIIVEPLTSLFANYSSRYLNKLNAIIQLLMLLPSDPIIKEIQNSIDENNSSELFKLTGLTVDVAKQYIQKRKN</sequence>
<dbReference type="GO" id="GO:0060628">
    <property type="term" value="P:regulation of ER to Golgi vesicle-mediated transport"/>
    <property type="evidence" value="ECO:0007669"/>
    <property type="project" value="TreeGrafter"/>
</dbReference>
<dbReference type="Pfam" id="PF04437">
    <property type="entry name" value="RINT1_TIP1"/>
    <property type="match status" value="1"/>
</dbReference>
<dbReference type="OrthoDB" id="2189254at2759"/>
<dbReference type="EMBL" id="KE561370">
    <property type="protein sequence ID" value="EPZ30836.1"/>
    <property type="molecule type" value="Genomic_DNA"/>
</dbReference>
<dbReference type="STRING" id="988480.A0A075AMI9"/>
<dbReference type="AlphaFoldDB" id="A0A075AMI9"/>
<proteinExistence type="predicted"/>
<dbReference type="GO" id="GO:0006888">
    <property type="term" value="P:endoplasmic reticulum to Golgi vesicle-mediated transport"/>
    <property type="evidence" value="ECO:0007669"/>
    <property type="project" value="InterPro"/>
</dbReference>
<dbReference type="GO" id="GO:0070939">
    <property type="term" value="C:Dsl1/NZR complex"/>
    <property type="evidence" value="ECO:0007669"/>
    <property type="project" value="InterPro"/>
</dbReference>
<accession>A0A075AMI9</accession>
<dbReference type="PANTHER" id="PTHR13520:SF0">
    <property type="entry name" value="RAD50-INTERACTING PROTEIN 1"/>
    <property type="match status" value="1"/>
</dbReference>
<dbReference type="GO" id="GO:0006890">
    <property type="term" value="P:retrograde vesicle-mediated transport, Golgi to endoplasmic reticulum"/>
    <property type="evidence" value="ECO:0007669"/>
    <property type="project" value="InterPro"/>
</dbReference>
<organism evidence="1 2">
    <name type="scientific">Rozella allomycis (strain CSF55)</name>
    <dbReference type="NCBI Taxonomy" id="988480"/>
    <lineage>
        <taxon>Eukaryota</taxon>
        <taxon>Fungi</taxon>
        <taxon>Fungi incertae sedis</taxon>
        <taxon>Cryptomycota</taxon>
        <taxon>Cryptomycota incertae sedis</taxon>
        <taxon>Rozella</taxon>
    </lineage>
</organism>
<keyword evidence="2" id="KW-1185">Reference proteome</keyword>
<dbReference type="PROSITE" id="PS51386">
    <property type="entry name" value="RINT1_TIP20"/>
    <property type="match status" value="1"/>
</dbReference>
<evidence type="ECO:0000313" key="1">
    <source>
        <dbReference type="EMBL" id="EPZ30836.1"/>
    </source>
</evidence>
<dbReference type="HOGENOM" id="CLU_683619_0_0_1"/>
<reference evidence="1 2" key="1">
    <citation type="journal article" date="2013" name="Curr. Biol.">
        <title>Shared signatures of parasitism and phylogenomics unite Cryptomycota and microsporidia.</title>
        <authorList>
            <person name="James T.Y."/>
            <person name="Pelin A."/>
            <person name="Bonen L."/>
            <person name="Ahrendt S."/>
            <person name="Sain D."/>
            <person name="Corradi N."/>
            <person name="Stajich J.E."/>
        </authorList>
    </citation>
    <scope>NUCLEOTIDE SEQUENCE [LARGE SCALE GENOMIC DNA]</scope>
    <source>
        <strain evidence="1 2">CSF55</strain>
    </source>
</reference>
<gene>
    <name evidence="1" type="ORF">O9G_003071</name>
</gene>
<dbReference type="InterPro" id="IPR007528">
    <property type="entry name" value="RINT1_Tip20"/>
</dbReference>
<evidence type="ECO:0000313" key="2">
    <source>
        <dbReference type="Proteomes" id="UP000030755"/>
    </source>
</evidence>
<dbReference type="Proteomes" id="UP000030755">
    <property type="component" value="Unassembled WGS sequence"/>
</dbReference>
<name>A0A075AMI9_ROZAC</name>
<dbReference type="PANTHER" id="PTHR13520">
    <property type="entry name" value="RAD50-INTERACTING PROTEIN 1 RINT-1"/>
    <property type="match status" value="1"/>
</dbReference>